<keyword evidence="3" id="KW-0378">Hydrolase</keyword>
<feature type="binding site" evidence="9">
    <location>
        <position position="26"/>
    </location>
    <ligand>
        <name>Zn(2+)</name>
        <dbReference type="ChEBI" id="CHEBI:29105"/>
    </ligand>
</feature>
<dbReference type="Pfam" id="PF03352">
    <property type="entry name" value="Adenine_glyco"/>
    <property type="match status" value="1"/>
</dbReference>
<comment type="function">
    <text evidence="7">Hydrolysis of the deoxyribose N-glycosidic bond to excise 3-methyladenine from the damaged DNA polymer formed by alkylation lesions.</text>
</comment>
<reference evidence="10 11" key="1">
    <citation type="submission" date="2017-07" db="EMBL/GenBank/DDBJ databases">
        <title>Draft Genome Sequences of Select Purple Nonsulfur Bacteria.</title>
        <authorList>
            <person name="Lasarre B."/>
            <person name="Mckinlay J.B."/>
        </authorList>
    </citation>
    <scope>NUCLEOTIDE SEQUENCE [LARGE SCALE GENOMIC DNA]</scope>
    <source>
        <strain evidence="10 11">DSM 11907</strain>
    </source>
</reference>
<evidence type="ECO:0000313" key="10">
    <source>
        <dbReference type="EMBL" id="RAI29415.1"/>
    </source>
</evidence>
<dbReference type="NCBIfam" id="TIGR00624">
    <property type="entry name" value="tag"/>
    <property type="match status" value="1"/>
</dbReference>
<dbReference type="Proteomes" id="UP000248863">
    <property type="component" value="Unassembled WGS sequence"/>
</dbReference>
<dbReference type="PANTHER" id="PTHR30037:SF4">
    <property type="entry name" value="DNA-3-METHYLADENINE GLYCOSYLASE I"/>
    <property type="match status" value="1"/>
</dbReference>
<keyword evidence="2" id="KW-0227">DNA damage</keyword>
<dbReference type="FunFam" id="1.10.340.30:FF:000009">
    <property type="entry name" value="DNA-3-methyladenine glycosylase I"/>
    <property type="match status" value="1"/>
</dbReference>
<keyword evidence="1 9" id="KW-0479">Metal-binding</keyword>
<keyword evidence="5" id="KW-0234">DNA repair</keyword>
<dbReference type="OrthoDB" id="9807664at2"/>
<dbReference type="SUPFAM" id="SSF48150">
    <property type="entry name" value="DNA-glycosylase"/>
    <property type="match status" value="1"/>
</dbReference>
<evidence type="ECO:0000256" key="1">
    <source>
        <dbReference type="ARBA" id="ARBA00022723"/>
    </source>
</evidence>
<comment type="catalytic activity">
    <reaction evidence="6">
        <text>Hydrolysis of alkylated DNA, releasing 3-methyladenine.</text>
        <dbReference type="EC" id="3.2.2.20"/>
    </reaction>
</comment>
<dbReference type="InterPro" id="IPR004597">
    <property type="entry name" value="Tag"/>
</dbReference>
<dbReference type="GO" id="GO:0006284">
    <property type="term" value="P:base-excision repair"/>
    <property type="evidence" value="ECO:0007669"/>
    <property type="project" value="InterPro"/>
</dbReference>
<dbReference type="GO" id="GO:0008725">
    <property type="term" value="F:DNA-3-methyladenine glycosylase activity"/>
    <property type="evidence" value="ECO:0007669"/>
    <property type="project" value="UniProtKB-EC"/>
</dbReference>
<protein>
    <recommendedName>
        <fullName evidence="8">DNA-3-methyladenine glycosylase I</fullName>
        <ecNumber evidence="8">3.2.2.20</ecNumber>
    </recommendedName>
</protein>
<evidence type="ECO:0000256" key="7">
    <source>
        <dbReference type="ARBA" id="ARBA00057608"/>
    </source>
</evidence>
<evidence type="ECO:0000313" key="11">
    <source>
        <dbReference type="Proteomes" id="UP000248863"/>
    </source>
</evidence>
<feature type="binding site" evidence="9">
    <location>
        <position position="184"/>
    </location>
    <ligand>
        <name>Zn(2+)</name>
        <dbReference type="ChEBI" id="CHEBI:29105"/>
    </ligand>
</feature>
<gene>
    <name evidence="10" type="ORF">CH338_28635</name>
</gene>
<name>A0A327JUZ9_9BRAD</name>
<keyword evidence="11" id="KW-1185">Reference proteome</keyword>
<dbReference type="InterPro" id="IPR005019">
    <property type="entry name" value="Adenine_glyco"/>
</dbReference>
<evidence type="ECO:0000256" key="9">
    <source>
        <dbReference type="PIRSR" id="PIRSR604597-1"/>
    </source>
</evidence>
<dbReference type="GO" id="GO:0046872">
    <property type="term" value="F:metal ion binding"/>
    <property type="evidence" value="ECO:0007669"/>
    <property type="project" value="UniProtKB-KW"/>
</dbReference>
<dbReference type="AlphaFoldDB" id="A0A327JUZ9"/>
<feature type="binding site" evidence="9">
    <location>
        <position position="13"/>
    </location>
    <ligand>
        <name>Zn(2+)</name>
        <dbReference type="ChEBI" id="CHEBI:29105"/>
    </ligand>
</feature>
<dbReference type="RefSeq" id="WP_111360475.1">
    <property type="nucleotide sequence ID" value="NZ_NHSK01000132.1"/>
</dbReference>
<feature type="binding site" evidence="9">
    <location>
        <position position="188"/>
    </location>
    <ligand>
        <name>Zn(2+)</name>
        <dbReference type="ChEBI" id="CHEBI:29105"/>
    </ligand>
</feature>
<dbReference type="EMBL" id="NPEU01000690">
    <property type="protein sequence ID" value="RAI29415.1"/>
    <property type="molecule type" value="Genomic_DNA"/>
</dbReference>
<evidence type="ECO:0000256" key="2">
    <source>
        <dbReference type="ARBA" id="ARBA00022763"/>
    </source>
</evidence>
<dbReference type="PANTHER" id="PTHR30037">
    <property type="entry name" value="DNA-3-METHYLADENINE GLYCOSYLASE 1"/>
    <property type="match status" value="1"/>
</dbReference>
<dbReference type="Gene3D" id="1.10.340.30">
    <property type="entry name" value="Hypothetical protein, domain 2"/>
    <property type="match status" value="1"/>
</dbReference>
<evidence type="ECO:0000256" key="4">
    <source>
        <dbReference type="ARBA" id="ARBA00022833"/>
    </source>
</evidence>
<dbReference type="InterPro" id="IPR011257">
    <property type="entry name" value="DNA_glycosylase"/>
</dbReference>
<dbReference type="EC" id="3.2.2.20" evidence="8"/>
<accession>A0A327JUZ9</accession>
<keyword evidence="4 9" id="KW-0862">Zinc</keyword>
<evidence type="ECO:0000256" key="8">
    <source>
        <dbReference type="ARBA" id="ARBA00066766"/>
    </source>
</evidence>
<organism evidence="10 11">
    <name type="scientific">Rhodoplanes elegans</name>
    <dbReference type="NCBI Taxonomy" id="29408"/>
    <lineage>
        <taxon>Bacteria</taxon>
        <taxon>Pseudomonadati</taxon>
        <taxon>Pseudomonadota</taxon>
        <taxon>Alphaproteobacteria</taxon>
        <taxon>Hyphomicrobiales</taxon>
        <taxon>Nitrobacteraceae</taxon>
        <taxon>Rhodoplanes</taxon>
    </lineage>
</organism>
<evidence type="ECO:0000256" key="6">
    <source>
        <dbReference type="ARBA" id="ARBA00052558"/>
    </source>
</evidence>
<sequence>MTAVVHADGLKRCTWPGQDPLYLAYHDTEWGVPEWDDRALFEKLLLDGFQAGLSWITILRKRENFREAFDGFDPDKIARYDAAKHAALMLDAGIVRNRAKIEGATLSARAYLEAMEKGPGFSALLWGFVDGAPIVNRFRTSAEVPAETPLSRAISKELSSRGFKFCGPTIVYAFMQAVGMVNDHLVGCHRHAVLADGAPRSPKTKPVKTKAVKLKAAMAAPAARKKKT</sequence>
<evidence type="ECO:0000256" key="5">
    <source>
        <dbReference type="ARBA" id="ARBA00023204"/>
    </source>
</evidence>
<comment type="caution">
    <text evidence="10">The sequence shown here is derived from an EMBL/GenBank/DDBJ whole genome shotgun (WGS) entry which is preliminary data.</text>
</comment>
<dbReference type="InterPro" id="IPR052891">
    <property type="entry name" value="DNA-3mA_glycosylase"/>
</dbReference>
<proteinExistence type="predicted"/>
<evidence type="ECO:0000256" key="3">
    <source>
        <dbReference type="ARBA" id="ARBA00022801"/>
    </source>
</evidence>